<dbReference type="InterPro" id="IPR038174">
    <property type="entry name" value="Strep_pil_link_sf"/>
</dbReference>
<keyword evidence="2" id="KW-0812">Transmembrane</keyword>
<evidence type="ECO:0000256" key="2">
    <source>
        <dbReference type="SAM" id="Phobius"/>
    </source>
</evidence>
<feature type="compositionally biased region" description="Gly residues" evidence="1">
    <location>
        <begin position="462"/>
        <end position="471"/>
    </location>
</feature>
<evidence type="ECO:0000313" key="4">
    <source>
        <dbReference type="EMBL" id="KAB1651389.1"/>
    </source>
</evidence>
<organism evidence="4 5">
    <name type="scientific">Adlercreutzia muris</name>
    <dbReference type="NCBI Taxonomy" id="1796610"/>
    <lineage>
        <taxon>Bacteria</taxon>
        <taxon>Bacillati</taxon>
        <taxon>Actinomycetota</taxon>
        <taxon>Coriobacteriia</taxon>
        <taxon>Eggerthellales</taxon>
        <taxon>Eggerthellaceae</taxon>
        <taxon>Adlercreutzia</taxon>
    </lineage>
</organism>
<feature type="compositionally biased region" description="Low complexity" evidence="1">
    <location>
        <begin position="495"/>
        <end position="525"/>
    </location>
</feature>
<accession>A0A7C8FXQ7</accession>
<dbReference type="Proteomes" id="UP000479639">
    <property type="component" value="Unassembled WGS sequence"/>
</dbReference>
<sequence length="567" mass="57220">MIAMVGNGERPTGRWRRTAAWILAALMVSVVGLMAAPVAFAEEADGLPGRFGVPLTAAAAGSQPEPVSFAISGMKYLEGRPLAAGEFSFRLAGAGVASIPAGSNLPRQLRSATLSEAEKYELVAHGDLTYYPESDQPMPASALAQNNAEGAVTFGSLAFDSTLLGKTATERSAGRVFCYTVAEQVPRNPDGSLKDGVTRDERGRYVYQGVTYDDSVKRIYLYVYQTADAGGSPVLAVLPLGDAAFDGRPAKPTSGAGQGFLNVFNGAVLDRFDGAVLLDGEAISAGEFTFSVREVAEDGTIIDSGTVPCAAAANGSEGAGVRLIDGAVFDGPGRFFYAVKQTGATRSAPADVVLDESSYIITVEVAEGSNGALDASVTYVRKKPANSDRWLDVDLDAQPSPVVWENHLKASDVPGTDVPADPDEGSAGDRPGQSGAEEPSPGGDGDTGTDGDGPHGDHPGAGASGATGNVGGSSDQSGGAATDGTGEESSGTADASPGAGQSAEGGAASSSRGRASSGVGAPARGAAPAAFAQTGDDLGVPMVIACVVVVASGAALALLSRRRPPRS</sequence>
<feature type="transmembrane region" description="Helical" evidence="2">
    <location>
        <begin position="538"/>
        <end position="559"/>
    </location>
</feature>
<dbReference type="AlphaFoldDB" id="A0A7C8FXQ7"/>
<feature type="compositionally biased region" description="Gly residues" evidence="1">
    <location>
        <begin position="442"/>
        <end position="451"/>
    </location>
</feature>
<dbReference type="EMBL" id="WAJS01000002">
    <property type="protein sequence ID" value="KAB1651389.1"/>
    <property type="molecule type" value="Genomic_DNA"/>
</dbReference>
<comment type="caution">
    <text evidence="4">The sequence shown here is derived from an EMBL/GenBank/DDBJ whole genome shotgun (WGS) entry which is preliminary data.</text>
</comment>
<keyword evidence="5" id="KW-1185">Reference proteome</keyword>
<reference evidence="4 5" key="1">
    <citation type="submission" date="2019-09" db="EMBL/GenBank/DDBJ databases">
        <title>Whole genome shotgun sequencing (WGS) of Ellagibacter isourolithinifaciens DSM 104140(T) and Adlercreutzia muris DSM 29508(T).</title>
        <authorList>
            <person name="Stoll D.A."/>
            <person name="Danylec N."/>
            <person name="Huch M."/>
        </authorList>
    </citation>
    <scope>NUCLEOTIDE SEQUENCE [LARGE SCALE GENOMIC DNA]</scope>
    <source>
        <strain evidence="4 5">DSM 29508</strain>
    </source>
</reference>
<feature type="domain" description="Streptococcal pilin isopeptide linkage" evidence="3">
    <location>
        <begin position="278"/>
        <end position="380"/>
    </location>
</feature>
<proteinExistence type="predicted"/>
<dbReference type="Pfam" id="PF12892">
    <property type="entry name" value="FctA"/>
    <property type="match status" value="1"/>
</dbReference>
<keyword evidence="2" id="KW-0472">Membrane</keyword>
<name>A0A7C8FXQ7_9ACTN</name>
<evidence type="ECO:0000256" key="1">
    <source>
        <dbReference type="SAM" id="MobiDB-lite"/>
    </source>
</evidence>
<evidence type="ECO:0000259" key="3">
    <source>
        <dbReference type="Pfam" id="PF12892"/>
    </source>
</evidence>
<feature type="region of interest" description="Disordered" evidence="1">
    <location>
        <begin position="408"/>
        <end position="525"/>
    </location>
</feature>
<protein>
    <recommendedName>
        <fullName evidence="3">Streptococcal pilin isopeptide linkage domain-containing protein</fullName>
    </recommendedName>
</protein>
<evidence type="ECO:0000313" key="5">
    <source>
        <dbReference type="Proteomes" id="UP000479639"/>
    </source>
</evidence>
<dbReference type="InterPro" id="IPR022464">
    <property type="entry name" value="Strep_pil_isopept_link"/>
</dbReference>
<keyword evidence="2" id="KW-1133">Transmembrane helix</keyword>
<dbReference type="Gene3D" id="2.60.40.3050">
    <property type="match status" value="2"/>
</dbReference>
<gene>
    <name evidence="4" type="ORF">F8D48_01120</name>
</gene>